<accession>A0ABR1TXJ0</accession>
<proteinExistence type="predicted"/>
<organism evidence="1 2">
    <name type="scientific">Apiospora phragmitis</name>
    <dbReference type="NCBI Taxonomy" id="2905665"/>
    <lineage>
        <taxon>Eukaryota</taxon>
        <taxon>Fungi</taxon>
        <taxon>Dikarya</taxon>
        <taxon>Ascomycota</taxon>
        <taxon>Pezizomycotina</taxon>
        <taxon>Sordariomycetes</taxon>
        <taxon>Xylariomycetidae</taxon>
        <taxon>Amphisphaeriales</taxon>
        <taxon>Apiosporaceae</taxon>
        <taxon>Apiospora</taxon>
    </lineage>
</organism>
<dbReference type="InterPro" id="IPR021514">
    <property type="entry name" value="DUF3176"/>
</dbReference>
<name>A0ABR1TXJ0_9PEZI</name>
<keyword evidence="2" id="KW-1185">Reference proteome</keyword>
<comment type="caution">
    <text evidence="1">The sequence shown here is derived from an EMBL/GenBank/DDBJ whole genome shotgun (WGS) entry which is preliminary data.</text>
</comment>
<evidence type="ECO:0000313" key="1">
    <source>
        <dbReference type="EMBL" id="KAK8050448.1"/>
    </source>
</evidence>
<dbReference type="RefSeq" id="XP_066712697.1">
    <property type="nucleotide sequence ID" value="XM_066863587.1"/>
</dbReference>
<evidence type="ECO:0000313" key="2">
    <source>
        <dbReference type="Proteomes" id="UP001480595"/>
    </source>
</evidence>
<dbReference type="GeneID" id="92096650"/>
<reference evidence="1 2" key="1">
    <citation type="submission" date="2023-01" db="EMBL/GenBank/DDBJ databases">
        <title>Analysis of 21 Apiospora genomes using comparative genomics revels a genus with tremendous synthesis potential of carbohydrate active enzymes and secondary metabolites.</title>
        <authorList>
            <person name="Sorensen T."/>
        </authorList>
    </citation>
    <scope>NUCLEOTIDE SEQUENCE [LARGE SCALE GENOMIC DNA]</scope>
    <source>
        <strain evidence="1 2">CBS 135458</strain>
    </source>
</reference>
<dbReference type="PANTHER" id="PTHR35394:SF5">
    <property type="entry name" value="DUF3176 DOMAIN-CONTAINING PROTEIN"/>
    <property type="match status" value="1"/>
</dbReference>
<dbReference type="EMBL" id="JAQQWL010000011">
    <property type="protein sequence ID" value="KAK8050448.1"/>
    <property type="molecule type" value="Genomic_DNA"/>
</dbReference>
<sequence length="79" mass="8682">MDASFLPRKPQNPSSLCCSRTTAGTELGSKLTINTLVAMLSTGAKAALLFPVAECISQIKWIWFSSEEPRRLSDMSSFR</sequence>
<gene>
    <name evidence="1" type="ORF">PG994_012178</name>
</gene>
<protein>
    <submittedName>
        <fullName evidence="1">Uncharacterized protein</fullName>
    </submittedName>
</protein>
<dbReference type="Proteomes" id="UP001480595">
    <property type="component" value="Unassembled WGS sequence"/>
</dbReference>
<dbReference type="Pfam" id="PF11374">
    <property type="entry name" value="DUF3176"/>
    <property type="match status" value="1"/>
</dbReference>
<dbReference type="PANTHER" id="PTHR35394">
    <property type="entry name" value="DUF3176 DOMAIN-CONTAINING PROTEIN"/>
    <property type="match status" value="1"/>
</dbReference>